<dbReference type="AlphaFoldDB" id="A0A4C1Z041"/>
<dbReference type="Proteomes" id="UP000299102">
    <property type="component" value="Unassembled WGS sequence"/>
</dbReference>
<proteinExistence type="predicted"/>
<dbReference type="EMBL" id="BGZK01001547">
    <property type="protein sequence ID" value="GBP82091.1"/>
    <property type="molecule type" value="Genomic_DNA"/>
</dbReference>
<evidence type="ECO:0000313" key="2">
    <source>
        <dbReference type="EMBL" id="GBP82091.1"/>
    </source>
</evidence>
<sequence>MEEKRDSQHPPPLHFRPGTDIVHNSGVVGTNASTPPPPPPYTTISRSRKLSEHEIARGPLTRGSPVSQRISAHSGGVSSELDETPLRT</sequence>
<name>A0A4C1Z041_EUMVA</name>
<keyword evidence="3" id="KW-1185">Reference proteome</keyword>
<reference evidence="2 3" key="1">
    <citation type="journal article" date="2019" name="Commun. Biol.">
        <title>The bagworm genome reveals a unique fibroin gene that provides high tensile strength.</title>
        <authorList>
            <person name="Kono N."/>
            <person name="Nakamura H."/>
            <person name="Ohtoshi R."/>
            <person name="Tomita M."/>
            <person name="Numata K."/>
            <person name="Arakawa K."/>
        </authorList>
    </citation>
    <scope>NUCLEOTIDE SEQUENCE [LARGE SCALE GENOMIC DNA]</scope>
</reference>
<gene>
    <name evidence="2" type="ORF">EVAR_89430_1</name>
</gene>
<evidence type="ECO:0000256" key="1">
    <source>
        <dbReference type="SAM" id="MobiDB-lite"/>
    </source>
</evidence>
<accession>A0A4C1Z041</accession>
<organism evidence="2 3">
    <name type="scientific">Eumeta variegata</name>
    <name type="common">Bagworm moth</name>
    <name type="synonym">Eumeta japonica</name>
    <dbReference type="NCBI Taxonomy" id="151549"/>
    <lineage>
        <taxon>Eukaryota</taxon>
        <taxon>Metazoa</taxon>
        <taxon>Ecdysozoa</taxon>
        <taxon>Arthropoda</taxon>
        <taxon>Hexapoda</taxon>
        <taxon>Insecta</taxon>
        <taxon>Pterygota</taxon>
        <taxon>Neoptera</taxon>
        <taxon>Endopterygota</taxon>
        <taxon>Lepidoptera</taxon>
        <taxon>Glossata</taxon>
        <taxon>Ditrysia</taxon>
        <taxon>Tineoidea</taxon>
        <taxon>Psychidae</taxon>
        <taxon>Oiketicinae</taxon>
        <taxon>Eumeta</taxon>
    </lineage>
</organism>
<evidence type="ECO:0000313" key="3">
    <source>
        <dbReference type="Proteomes" id="UP000299102"/>
    </source>
</evidence>
<feature type="region of interest" description="Disordered" evidence="1">
    <location>
        <begin position="1"/>
        <end position="88"/>
    </location>
</feature>
<comment type="caution">
    <text evidence="2">The sequence shown here is derived from an EMBL/GenBank/DDBJ whole genome shotgun (WGS) entry which is preliminary data.</text>
</comment>
<protein>
    <submittedName>
        <fullName evidence="2">Uncharacterized protein</fullName>
    </submittedName>
</protein>